<dbReference type="InterPro" id="IPR029032">
    <property type="entry name" value="AhpD-like"/>
</dbReference>
<accession>A0ABU5H039</accession>
<organism evidence="2 3">
    <name type="scientific">Hyalangium rubrum</name>
    <dbReference type="NCBI Taxonomy" id="3103134"/>
    <lineage>
        <taxon>Bacteria</taxon>
        <taxon>Pseudomonadati</taxon>
        <taxon>Myxococcota</taxon>
        <taxon>Myxococcia</taxon>
        <taxon>Myxococcales</taxon>
        <taxon>Cystobacterineae</taxon>
        <taxon>Archangiaceae</taxon>
        <taxon>Hyalangium</taxon>
    </lineage>
</organism>
<keyword evidence="3" id="KW-1185">Reference proteome</keyword>
<dbReference type="Gene3D" id="1.20.1290.10">
    <property type="entry name" value="AhpD-like"/>
    <property type="match status" value="1"/>
</dbReference>
<evidence type="ECO:0000313" key="3">
    <source>
        <dbReference type="Proteomes" id="UP001291309"/>
    </source>
</evidence>
<sequence>MTPEPVRLDPVAVQRLAPETWRALIAISTAAKKSGLGDELIELVKLRASLLNGCHYCIAMHTGISRGLGVSEQRIQAVEHWRDSDLFSPRERAAFAWTDGLTHLAKGGVPNSVYREASEAFSETDLAALTSVVVSINAWNRIALAYGFQPETEAGGRR</sequence>
<dbReference type="SUPFAM" id="SSF69118">
    <property type="entry name" value="AhpD-like"/>
    <property type="match status" value="1"/>
</dbReference>
<dbReference type="RefSeq" id="WP_321545405.1">
    <property type="nucleotide sequence ID" value="NZ_JAXIVS010000003.1"/>
</dbReference>
<protein>
    <submittedName>
        <fullName evidence="2">Carboxymuconolactone decarboxylase family protein</fullName>
    </submittedName>
</protein>
<proteinExistence type="predicted"/>
<dbReference type="PANTHER" id="PTHR34846:SF5">
    <property type="entry name" value="CARBOXYMUCONOLACTONE DECARBOXYLASE-LIKE DOMAIN-CONTAINING PROTEIN"/>
    <property type="match status" value="1"/>
</dbReference>
<reference evidence="2 3" key="1">
    <citation type="submission" date="2023-12" db="EMBL/GenBank/DDBJ databases">
        <title>the genome sequence of Hyalangium sp. s54d21.</title>
        <authorList>
            <person name="Zhang X."/>
        </authorList>
    </citation>
    <scope>NUCLEOTIDE SEQUENCE [LARGE SCALE GENOMIC DNA]</scope>
    <source>
        <strain evidence="3">s54d21</strain>
    </source>
</reference>
<name>A0ABU5H039_9BACT</name>
<evidence type="ECO:0000259" key="1">
    <source>
        <dbReference type="Pfam" id="PF02627"/>
    </source>
</evidence>
<dbReference type="InterPro" id="IPR003779">
    <property type="entry name" value="CMD-like"/>
</dbReference>
<dbReference type="Pfam" id="PF02627">
    <property type="entry name" value="CMD"/>
    <property type="match status" value="1"/>
</dbReference>
<dbReference type="EMBL" id="JAXIVS010000003">
    <property type="protein sequence ID" value="MDY7226676.1"/>
    <property type="molecule type" value="Genomic_DNA"/>
</dbReference>
<evidence type="ECO:0000313" key="2">
    <source>
        <dbReference type="EMBL" id="MDY7226676.1"/>
    </source>
</evidence>
<feature type="domain" description="Carboxymuconolactone decarboxylase-like" evidence="1">
    <location>
        <begin position="18"/>
        <end position="99"/>
    </location>
</feature>
<dbReference type="PANTHER" id="PTHR34846">
    <property type="entry name" value="4-CARBOXYMUCONOLACTONE DECARBOXYLASE FAMILY PROTEIN (AFU_ORTHOLOGUE AFUA_6G11590)"/>
    <property type="match status" value="1"/>
</dbReference>
<comment type="caution">
    <text evidence="2">The sequence shown here is derived from an EMBL/GenBank/DDBJ whole genome shotgun (WGS) entry which is preliminary data.</text>
</comment>
<dbReference type="Proteomes" id="UP001291309">
    <property type="component" value="Unassembled WGS sequence"/>
</dbReference>
<dbReference type="NCBIfam" id="TIGR00778">
    <property type="entry name" value="ahpD_dom"/>
    <property type="match status" value="1"/>
</dbReference>
<gene>
    <name evidence="2" type="ORF">SYV04_09770</name>
</gene>
<dbReference type="InterPro" id="IPR004675">
    <property type="entry name" value="AhpD_core"/>
</dbReference>